<proteinExistence type="inferred from homology"/>
<accession>A0ABW5ANG9</accession>
<dbReference type="InterPro" id="IPR004370">
    <property type="entry name" value="4-OT-like_dom"/>
</dbReference>
<dbReference type="RefSeq" id="WP_378478664.1">
    <property type="nucleotide sequence ID" value="NZ_JBHUIW010000017.1"/>
</dbReference>
<dbReference type="Pfam" id="PF01361">
    <property type="entry name" value="Tautomerase"/>
    <property type="match status" value="1"/>
</dbReference>
<organism evidence="5 6">
    <name type="scientific">Rhodoplanes azumiensis</name>
    <dbReference type="NCBI Taxonomy" id="1897628"/>
    <lineage>
        <taxon>Bacteria</taxon>
        <taxon>Pseudomonadati</taxon>
        <taxon>Pseudomonadota</taxon>
        <taxon>Alphaproteobacteria</taxon>
        <taxon>Hyphomicrobiales</taxon>
        <taxon>Nitrobacteraceae</taxon>
        <taxon>Rhodoplanes</taxon>
    </lineage>
</organism>
<reference evidence="6" key="1">
    <citation type="journal article" date="2019" name="Int. J. Syst. Evol. Microbiol.">
        <title>The Global Catalogue of Microorganisms (GCM) 10K type strain sequencing project: providing services to taxonomists for standard genome sequencing and annotation.</title>
        <authorList>
            <consortium name="The Broad Institute Genomics Platform"/>
            <consortium name="The Broad Institute Genome Sequencing Center for Infectious Disease"/>
            <person name="Wu L."/>
            <person name="Ma J."/>
        </authorList>
    </citation>
    <scope>NUCLEOTIDE SEQUENCE [LARGE SCALE GENOMIC DNA]</scope>
    <source>
        <strain evidence="6">CGMCC 1.6774</strain>
    </source>
</reference>
<dbReference type="PANTHER" id="PTHR35530">
    <property type="entry name" value="TAUTOMERASE-RELATED"/>
    <property type="match status" value="1"/>
</dbReference>
<dbReference type="SUPFAM" id="SSF55331">
    <property type="entry name" value="Tautomerase/MIF"/>
    <property type="match status" value="1"/>
</dbReference>
<dbReference type="NCBIfam" id="TIGR00013">
    <property type="entry name" value="taut"/>
    <property type="match status" value="1"/>
</dbReference>
<dbReference type="InterPro" id="IPR014347">
    <property type="entry name" value="Tautomerase/MIF_sf"/>
</dbReference>
<name>A0ABW5ANG9_9BRAD</name>
<dbReference type="EC" id="5.3.2.-" evidence="3"/>
<evidence type="ECO:0000256" key="1">
    <source>
        <dbReference type="ARBA" id="ARBA00006723"/>
    </source>
</evidence>
<evidence type="ECO:0000313" key="5">
    <source>
        <dbReference type="EMBL" id="MFD2183409.1"/>
    </source>
</evidence>
<protein>
    <recommendedName>
        <fullName evidence="3">Tautomerase</fullName>
        <ecNumber evidence="3">5.3.2.-</ecNumber>
    </recommendedName>
</protein>
<dbReference type="NCBIfam" id="NF002571">
    <property type="entry name" value="PRK02220.1"/>
    <property type="match status" value="1"/>
</dbReference>
<evidence type="ECO:0000313" key="6">
    <source>
        <dbReference type="Proteomes" id="UP001597314"/>
    </source>
</evidence>
<comment type="caution">
    <text evidence="5">The sequence shown here is derived from an EMBL/GenBank/DDBJ whole genome shotgun (WGS) entry which is preliminary data.</text>
</comment>
<keyword evidence="2 3" id="KW-0413">Isomerase</keyword>
<evidence type="ECO:0000259" key="4">
    <source>
        <dbReference type="Pfam" id="PF01361"/>
    </source>
</evidence>
<feature type="domain" description="4-oxalocrotonate tautomerase-like" evidence="4">
    <location>
        <begin position="11"/>
        <end position="66"/>
    </location>
</feature>
<dbReference type="PANTHER" id="PTHR35530:SF1">
    <property type="entry name" value="2-HYDROXYMUCONATE TAUTOMERASE"/>
    <property type="match status" value="1"/>
</dbReference>
<dbReference type="Gene3D" id="3.30.429.10">
    <property type="entry name" value="Macrophage Migration Inhibitory Factor"/>
    <property type="match status" value="1"/>
</dbReference>
<evidence type="ECO:0000256" key="2">
    <source>
        <dbReference type="ARBA" id="ARBA00023235"/>
    </source>
</evidence>
<gene>
    <name evidence="5" type="ORF">ACFSOX_14725</name>
</gene>
<keyword evidence="6" id="KW-1185">Reference proteome</keyword>
<dbReference type="EMBL" id="JBHUIW010000017">
    <property type="protein sequence ID" value="MFD2183409.1"/>
    <property type="molecule type" value="Genomic_DNA"/>
</dbReference>
<dbReference type="GO" id="GO:0016853">
    <property type="term" value="F:isomerase activity"/>
    <property type="evidence" value="ECO:0007669"/>
    <property type="project" value="UniProtKB-KW"/>
</dbReference>
<dbReference type="Proteomes" id="UP001597314">
    <property type="component" value="Unassembled WGS sequence"/>
</dbReference>
<evidence type="ECO:0000256" key="3">
    <source>
        <dbReference type="RuleBase" id="RU362032"/>
    </source>
</evidence>
<comment type="similarity">
    <text evidence="1 3">Belongs to the 4-oxalocrotonate tautomerase family.</text>
</comment>
<dbReference type="InterPro" id="IPR018191">
    <property type="entry name" value="4-OT"/>
</dbReference>
<sequence>MAKPPERTSMPVVTVEMWTGRTKEQKRALVRAITDAMVTHAGAKPDNLHVIIHEVPKEDWALAGVMGDERKD</sequence>